<evidence type="ECO:0000313" key="2">
    <source>
        <dbReference type="EMBL" id="WED63762.1"/>
    </source>
</evidence>
<dbReference type="Gene3D" id="3.30.2350.10">
    <property type="entry name" value="Pseudouridine synthase"/>
    <property type="match status" value="1"/>
</dbReference>
<dbReference type="EMBL" id="CP119075">
    <property type="protein sequence ID" value="WED63762.1"/>
    <property type="molecule type" value="Genomic_DNA"/>
</dbReference>
<sequence>MSTTPATLFEDDDLIILNKPSGLLTEGGGDRERDLEQLARNATGKAVHCCHRLDRLTSGAVLLRKTARYNRELAALFEQHRLRKLYWAIVDGAWPRGINKVETHIAPVGGGRFANVTSGGKLAVTTVRVLGRYDQPTALTWLGLLLKTGRTHQARLHCAHLGCPVTGDPLYGPATADGTFGLHARELRFKHPATGAEVVATAPVPAAWAAWSDDFVEPGPTAEITLPR</sequence>
<accession>A0AAE9ZTD9</accession>
<dbReference type="GO" id="GO:0140098">
    <property type="term" value="F:catalytic activity, acting on RNA"/>
    <property type="evidence" value="ECO:0007669"/>
    <property type="project" value="UniProtKB-ARBA"/>
</dbReference>
<protein>
    <submittedName>
        <fullName evidence="2">RluA family pseudouridine synthase</fullName>
    </submittedName>
</protein>
<feature type="domain" description="Pseudouridine synthase RsuA/RluA-like" evidence="1">
    <location>
        <begin position="13"/>
        <end position="160"/>
    </location>
</feature>
<dbReference type="AlphaFoldDB" id="A0AAE9ZTD9"/>
<dbReference type="GO" id="GO:0009982">
    <property type="term" value="F:pseudouridine synthase activity"/>
    <property type="evidence" value="ECO:0007669"/>
    <property type="project" value="InterPro"/>
</dbReference>
<dbReference type="CDD" id="cd02869">
    <property type="entry name" value="PseudoU_synth_RluA_like"/>
    <property type="match status" value="1"/>
</dbReference>
<reference evidence="2" key="1">
    <citation type="submission" date="2023-03" db="EMBL/GenBank/DDBJ databases">
        <title>Lomoglobus Profundus gen. nov., sp. nov., a novel member of the phylum Verrucomicrobia, isolated from deep-marine sediment of South China Sea.</title>
        <authorList>
            <person name="Ahmad T."/>
            <person name="Ishaq S.E."/>
            <person name="Wang F."/>
        </authorList>
    </citation>
    <scope>NUCLEOTIDE SEQUENCE</scope>
    <source>
        <strain evidence="2">LMO-M01</strain>
    </source>
</reference>
<dbReference type="RefSeq" id="WP_330930464.1">
    <property type="nucleotide sequence ID" value="NZ_CP119075.1"/>
</dbReference>
<evidence type="ECO:0000313" key="3">
    <source>
        <dbReference type="Proteomes" id="UP001218638"/>
    </source>
</evidence>
<dbReference type="Proteomes" id="UP001218638">
    <property type="component" value="Chromosome"/>
</dbReference>
<dbReference type="InterPro" id="IPR006145">
    <property type="entry name" value="PsdUridine_synth_RsuA/RluA"/>
</dbReference>
<keyword evidence="3" id="KW-1185">Reference proteome</keyword>
<dbReference type="Pfam" id="PF00849">
    <property type="entry name" value="PseudoU_synth_2"/>
    <property type="match status" value="1"/>
</dbReference>
<dbReference type="KEGG" id="slom:PXH66_15605"/>
<name>A0AAE9ZTD9_9BACT</name>
<dbReference type="InterPro" id="IPR020103">
    <property type="entry name" value="PsdUridine_synth_cat_dom_sf"/>
</dbReference>
<dbReference type="GO" id="GO:0006396">
    <property type="term" value="P:RNA processing"/>
    <property type="evidence" value="ECO:0007669"/>
    <property type="project" value="UniProtKB-ARBA"/>
</dbReference>
<dbReference type="PANTHER" id="PTHR21600">
    <property type="entry name" value="MITOCHONDRIAL RNA PSEUDOURIDINE SYNTHASE"/>
    <property type="match status" value="1"/>
</dbReference>
<dbReference type="GO" id="GO:0003723">
    <property type="term" value="F:RNA binding"/>
    <property type="evidence" value="ECO:0007669"/>
    <property type="project" value="InterPro"/>
</dbReference>
<proteinExistence type="predicted"/>
<dbReference type="SUPFAM" id="SSF55120">
    <property type="entry name" value="Pseudouridine synthase"/>
    <property type="match status" value="1"/>
</dbReference>
<gene>
    <name evidence="2" type="ORF">PXH66_15605</name>
</gene>
<dbReference type="InterPro" id="IPR050188">
    <property type="entry name" value="RluA_PseudoU_synthase"/>
</dbReference>
<evidence type="ECO:0000259" key="1">
    <source>
        <dbReference type="Pfam" id="PF00849"/>
    </source>
</evidence>
<dbReference type="GO" id="GO:0001522">
    <property type="term" value="P:pseudouridine synthesis"/>
    <property type="evidence" value="ECO:0007669"/>
    <property type="project" value="InterPro"/>
</dbReference>
<organism evidence="2 3">
    <name type="scientific">Synoicihabitans lomoniglobus</name>
    <dbReference type="NCBI Taxonomy" id="2909285"/>
    <lineage>
        <taxon>Bacteria</taxon>
        <taxon>Pseudomonadati</taxon>
        <taxon>Verrucomicrobiota</taxon>
        <taxon>Opitutia</taxon>
        <taxon>Opitutales</taxon>
        <taxon>Opitutaceae</taxon>
        <taxon>Synoicihabitans</taxon>
    </lineage>
</organism>